<organism evidence="3 4">
    <name type="scientific">Silvania confinis</name>
    <dbReference type="NCBI Taxonomy" id="2926470"/>
    <lineage>
        <taxon>Bacteria</taxon>
        <taxon>Pseudomonadati</taxon>
        <taxon>Pseudomonadota</taxon>
        <taxon>Gammaproteobacteria</taxon>
        <taxon>Enterobacterales</taxon>
        <taxon>Enterobacteriaceae</taxon>
        <taxon>Silvania</taxon>
    </lineage>
</organism>
<dbReference type="AlphaFoldDB" id="A0A9J6QIH9"/>
<gene>
    <name evidence="3" type="ORF">M8013_10125</name>
</gene>
<dbReference type="EMBL" id="JAMGZJ010000074">
    <property type="protein sequence ID" value="MCU6669106.1"/>
    <property type="molecule type" value="Genomic_DNA"/>
</dbReference>
<feature type="transmembrane region" description="Helical" evidence="1">
    <location>
        <begin position="434"/>
        <end position="455"/>
    </location>
</feature>
<keyword evidence="1" id="KW-0472">Membrane</keyword>
<sequence>MKWMKAVLCSVLLATTGAAIGSDDLREAPVDYVQGVMLETTSTSPWHRVALPQALYQSTAWPDLRDVRVFNHQGDVVPFTLEAQKSQPVTPEAVTLRLFPLAMSPVAPRKEGQEGTVAFVLRSTSGVEIHLESDDVNSLGQSYLLMLPETMKDSLYLAQLRLNWNTPAGNWQGKASVYASHDLRDWQPVQQDAPLMDLTQGNDRLKMDAINASLTLSAQGTRYLLVILDSQSPALTLNSVSAIADSSEPESERIVVNARADKAGNDDAVWRWTQPQPLSALRIELAEDAVLPVELSWRSAENAPWQPLTKTVLYRLDGKRSDDIPLSGQPVEAVRMIPVNARLPQTLPALSGVRDSYQLIFNAQGKGPYMLAWGNRAAQKADITMDMLIPASLRKLQDVDDLPWAEPQESVTLGGEARLTATSVAEQRSLWKTLLVWGALIVGVAVLALMAWRLWREVKKDGAA</sequence>
<proteinExistence type="predicted"/>
<comment type="caution">
    <text evidence="3">The sequence shown here is derived from an EMBL/GenBank/DDBJ whole genome shotgun (WGS) entry which is preliminary data.</text>
</comment>
<keyword evidence="2" id="KW-0732">Signal</keyword>
<keyword evidence="1" id="KW-0812">Transmembrane</keyword>
<dbReference type="Proteomes" id="UP001061282">
    <property type="component" value="Unassembled WGS sequence"/>
</dbReference>
<dbReference type="Pfam" id="PF13163">
    <property type="entry name" value="DUF3999"/>
    <property type="match status" value="1"/>
</dbReference>
<dbReference type="InterPro" id="IPR025060">
    <property type="entry name" value="DUF3999"/>
</dbReference>
<evidence type="ECO:0000313" key="3">
    <source>
        <dbReference type="EMBL" id="MCU6669106.1"/>
    </source>
</evidence>
<reference evidence="3" key="1">
    <citation type="submission" date="2022-05" db="EMBL/GenBank/DDBJ databases">
        <title>Description of a novel species of Leclercia; Leclercia tamurae and the Proposal for a Novel Genus Silvania gen. nov. Containing Two Novel Species Silvania hatchlandensis sp. nov. and Silvania confinis sp. nov. Isolated from the Rhizosphere of Oak.</title>
        <authorList>
            <person name="Maddock D.W."/>
            <person name="Brady C.L."/>
            <person name="Denman S."/>
            <person name="Arnold D."/>
        </authorList>
    </citation>
    <scope>NUCLEOTIDE SEQUENCE</scope>
    <source>
        <strain evidence="3">H4N4</strain>
    </source>
</reference>
<evidence type="ECO:0000256" key="1">
    <source>
        <dbReference type="SAM" id="Phobius"/>
    </source>
</evidence>
<protein>
    <submittedName>
        <fullName evidence="3">DUF3999 domain-containing protein</fullName>
    </submittedName>
</protein>
<name>A0A9J6QIH9_9ENTR</name>
<keyword evidence="4" id="KW-1185">Reference proteome</keyword>
<dbReference type="RefSeq" id="WP_271267678.1">
    <property type="nucleotide sequence ID" value="NZ_JAMGZJ010000074.1"/>
</dbReference>
<feature type="chain" id="PRO_5039915530" evidence="2">
    <location>
        <begin position="22"/>
        <end position="464"/>
    </location>
</feature>
<evidence type="ECO:0000256" key="2">
    <source>
        <dbReference type="SAM" id="SignalP"/>
    </source>
</evidence>
<feature type="signal peptide" evidence="2">
    <location>
        <begin position="1"/>
        <end position="21"/>
    </location>
</feature>
<evidence type="ECO:0000313" key="4">
    <source>
        <dbReference type="Proteomes" id="UP001061282"/>
    </source>
</evidence>
<accession>A0A9J6QIH9</accession>
<keyword evidence="1" id="KW-1133">Transmembrane helix</keyword>